<name>A0A1G7VC30_9RHOO</name>
<accession>A0A1G7VC30</accession>
<dbReference type="Proteomes" id="UP000198607">
    <property type="component" value="Unassembled WGS sequence"/>
</dbReference>
<dbReference type="AlphaFoldDB" id="A0A1G7VC30"/>
<gene>
    <name evidence="1" type="ORF">SAMN05660652_00150</name>
</gene>
<dbReference type="OrthoDB" id="9797941at2"/>
<evidence type="ECO:0008006" key="3">
    <source>
        <dbReference type="Google" id="ProtNLM"/>
    </source>
</evidence>
<dbReference type="InterPro" id="IPR036105">
    <property type="entry name" value="DiNase_FeMo-co_biosyn_sf"/>
</dbReference>
<dbReference type="STRING" id="83767.SAMN05660652_00150"/>
<protein>
    <recommendedName>
        <fullName evidence="3">Dinitrogenase iron-molybdenum cofactor</fullName>
    </recommendedName>
</protein>
<dbReference type="Gene3D" id="3.30.420.130">
    <property type="entry name" value="Dinitrogenase iron-molybdenum cofactor biosynthesis domain"/>
    <property type="match status" value="1"/>
</dbReference>
<dbReference type="SUPFAM" id="SSF53146">
    <property type="entry name" value="Nitrogenase accessory factor-like"/>
    <property type="match status" value="1"/>
</dbReference>
<sequence length="129" mass="13963">MKIAVGTRNFVTIAGHAGRTRDWLMFAAADAASIPDARRIVLEKMQLIHHFGDYGEGAHPLDGADVVITGSAGEGFLRHMAARGARVILTGEIDPREAVRKLLAGEALAETRFDITTMLCKVHDLFGTH</sequence>
<evidence type="ECO:0000313" key="1">
    <source>
        <dbReference type="EMBL" id="SDG57108.1"/>
    </source>
</evidence>
<keyword evidence="2" id="KW-1185">Reference proteome</keyword>
<proteinExistence type="predicted"/>
<reference evidence="1 2" key="1">
    <citation type="submission" date="2016-10" db="EMBL/GenBank/DDBJ databases">
        <authorList>
            <person name="de Groot N.N."/>
        </authorList>
    </citation>
    <scope>NUCLEOTIDE SEQUENCE [LARGE SCALE GENOMIC DNA]</scope>
    <source>
        <strain evidence="1 2">DSM 5885</strain>
    </source>
</reference>
<organism evidence="1 2">
    <name type="scientific">Propionivibrio dicarboxylicus</name>
    <dbReference type="NCBI Taxonomy" id="83767"/>
    <lineage>
        <taxon>Bacteria</taxon>
        <taxon>Pseudomonadati</taxon>
        <taxon>Pseudomonadota</taxon>
        <taxon>Betaproteobacteria</taxon>
        <taxon>Rhodocyclales</taxon>
        <taxon>Rhodocyclaceae</taxon>
        <taxon>Propionivibrio</taxon>
    </lineage>
</organism>
<dbReference type="EMBL" id="FNCY01000001">
    <property type="protein sequence ID" value="SDG57108.1"/>
    <property type="molecule type" value="Genomic_DNA"/>
</dbReference>
<evidence type="ECO:0000313" key="2">
    <source>
        <dbReference type="Proteomes" id="UP000198607"/>
    </source>
</evidence>